<sequence length="59" mass="7101">NSSYRYQVPAFINLTYMEIVFELSSDWLEKWTWLVEALQHCPKLQNLVISFEYIDEVLS</sequence>
<dbReference type="AlphaFoldDB" id="A0A392QX79"/>
<dbReference type="EMBL" id="LXQA010166992">
    <property type="protein sequence ID" value="MCI28637.1"/>
    <property type="molecule type" value="Genomic_DNA"/>
</dbReference>
<organism evidence="1 2">
    <name type="scientific">Trifolium medium</name>
    <dbReference type="NCBI Taxonomy" id="97028"/>
    <lineage>
        <taxon>Eukaryota</taxon>
        <taxon>Viridiplantae</taxon>
        <taxon>Streptophyta</taxon>
        <taxon>Embryophyta</taxon>
        <taxon>Tracheophyta</taxon>
        <taxon>Spermatophyta</taxon>
        <taxon>Magnoliopsida</taxon>
        <taxon>eudicotyledons</taxon>
        <taxon>Gunneridae</taxon>
        <taxon>Pentapetalae</taxon>
        <taxon>rosids</taxon>
        <taxon>fabids</taxon>
        <taxon>Fabales</taxon>
        <taxon>Fabaceae</taxon>
        <taxon>Papilionoideae</taxon>
        <taxon>50 kb inversion clade</taxon>
        <taxon>NPAAA clade</taxon>
        <taxon>Hologalegina</taxon>
        <taxon>IRL clade</taxon>
        <taxon>Trifolieae</taxon>
        <taxon>Trifolium</taxon>
    </lineage>
</organism>
<reference evidence="1 2" key="1">
    <citation type="journal article" date="2018" name="Front. Plant Sci.">
        <title>Red Clover (Trifolium pratense) and Zigzag Clover (T. medium) - A Picture of Genomic Similarities and Differences.</title>
        <authorList>
            <person name="Dluhosova J."/>
            <person name="Istvanek J."/>
            <person name="Nedelnik J."/>
            <person name="Repkova J."/>
        </authorList>
    </citation>
    <scope>NUCLEOTIDE SEQUENCE [LARGE SCALE GENOMIC DNA]</scope>
    <source>
        <strain evidence="2">cv. 10/8</strain>
        <tissue evidence="1">Leaf</tissue>
    </source>
</reference>
<keyword evidence="2" id="KW-1185">Reference proteome</keyword>
<dbReference type="Proteomes" id="UP000265520">
    <property type="component" value="Unassembled WGS sequence"/>
</dbReference>
<name>A0A392QX79_9FABA</name>
<accession>A0A392QX79</accession>
<evidence type="ECO:0000313" key="2">
    <source>
        <dbReference type="Proteomes" id="UP000265520"/>
    </source>
</evidence>
<comment type="caution">
    <text evidence="1">The sequence shown here is derived from an EMBL/GenBank/DDBJ whole genome shotgun (WGS) entry which is preliminary data.</text>
</comment>
<evidence type="ECO:0000313" key="1">
    <source>
        <dbReference type="EMBL" id="MCI28637.1"/>
    </source>
</evidence>
<protein>
    <submittedName>
        <fullName evidence="1">F-box/RNI/FBD-like domain protein</fullName>
    </submittedName>
</protein>
<proteinExistence type="predicted"/>
<feature type="non-terminal residue" evidence="1">
    <location>
        <position position="1"/>
    </location>
</feature>